<keyword evidence="2" id="KW-0521">NADP</keyword>
<dbReference type="PRINTS" id="PR00081">
    <property type="entry name" value="GDHRDH"/>
</dbReference>
<dbReference type="Pfam" id="PF00106">
    <property type="entry name" value="adh_short"/>
    <property type="match status" value="1"/>
</dbReference>
<dbReference type="VEuPathDB" id="FungiDB:ATEG_00639"/>
<dbReference type="InterPro" id="IPR020904">
    <property type="entry name" value="Sc_DH/Rdtase_CS"/>
</dbReference>
<evidence type="ECO:0000313" key="5">
    <source>
        <dbReference type="EMBL" id="GFF14562.1"/>
    </source>
</evidence>
<dbReference type="Gene3D" id="3.40.50.720">
    <property type="entry name" value="NAD(P)-binding Rossmann-like Domain"/>
    <property type="match status" value="1"/>
</dbReference>
<dbReference type="FunFam" id="3.40.50.720:FF:000173">
    <property type="entry name" value="3-oxoacyl-[acyl-carrier protein] reductase"/>
    <property type="match status" value="1"/>
</dbReference>
<keyword evidence="6" id="KW-1185">Reference proteome</keyword>
<evidence type="ECO:0000256" key="3">
    <source>
        <dbReference type="ARBA" id="ARBA00023002"/>
    </source>
</evidence>
<dbReference type="Proteomes" id="UP000452235">
    <property type="component" value="Unassembled WGS sequence"/>
</dbReference>
<comment type="caution">
    <text evidence="5">The sequence shown here is derived from an EMBL/GenBank/DDBJ whole genome shotgun (WGS) entry which is preliminary data.</text>
</comment>
<dbReference type="EMBL" id="BLJY01000003">
    <property type="protein sequence ID" value="GFF14562.1"/>
    <property type="molecule type" value="Genomic_DNA"/>
</dbReference>
<evidence type="ECO:0000256" key="4">
    <source>
        <dbReference type="RuleBase" id="RU000363"/>
    </source>
</evidence>
<dbReference type="GO" id="GO:0006633">
    <property type="term" value="P:fatty acid biosynthetic process"/>
    <property type="evidence" value="ECO:0007669"/>
    <property type="project" value="TreeGrafter"/>
</dbReference>
<name>A0A5M3YSF9_ASPTE</name>
<dbReference type="PRINTS" id="PR00080">
    <property type="entry name" value="SDRFAMILY"/>
</dbReference>
<evidence type="ECO:0000313" key="6">
    <source>
        <dbReference type="Proteomes" id="UP000452235"/>
    </source>
</evidence>
<dbReference type="GO" id="GO:0044550">
    <property type="term" value="P:secondary metabolite biosynthetic process"/>
    <property type="evidence" value="ECO:0007669"/>
    <property type="project" value="UniProtKB-ARBA"/>
</dbReference>
<accession>A0A5M3YSF9</accession>
<gene>
    <name evidence="5" type="ORF">ATEIFO6365_0003062800</name>
</gene>
<organism evidence="5 6">
    <name type="scientific">Aspergillus terreus</name>
    <dbReference type="NCBI Taxonomy" id="33178"/>
    <lineage>
        <taxon>Eukaryota</taxon>
        <taxon>Fungi</taxon>
        <taxon>Dikarya</taxon>
        <taxon>Ascomycota</taxon>
        <taxon>Pezizomycotina</taxon>
        <taxon>Eurotiomycetes</taxon>
        <taxon>Eurotiomycetidae</taxon>
        <taxon>Eurotiales</taxon>
        <taxon>Aspergillaceae</taxon>
        <taxon>Aspergillus</taxon>
        <taxon>Aspergillus subgen. Circumdati</taxon>
    </lineage>
</organism>
<dbReference type="PANTHER" id="PTHR42760">
    <property type="entry name" value="SHORT-CHAIN DEHYDROGENASES/REDUCTASES FAMILY MEMBER"/>
    <property type="match status" value="1"/>
</dbReference>
<reference evidence="5 6" key="1">
    <citation type="submission" date="2020-01" db="EMBL/GenBank/DDBJ databases">
        <title>Aspergillus terreus IFO 6365 whole genome shotgun sequence.</title>
        <authorList>
            <person name="Kanamasa S."/>
            <person name="Takahashi H."/>
        </authorList>
    </citation>
    <scope>NUCLEOTIDE SEQUENCE [LARGE SCALE GENOMIC DNA]</scope>
    <source>
        <strain evidence="5 6">IFO 6365</strain>
    </source>
</reference>
<dbReference type="GO" id="GO:0016616">
    <property type="term" value="F:oxidoreductase activity, acting on the CH-OH group of donors, NAD or NADP as acceptor"/>
    <property type="evidence" value="ECO:0007669"/>
    <property type="project" value="TreeGrafter"/>
</dbReference>
<keyword evidence="3" id="KW-0560">Oxidoreductase</keyword>
<dbReference type="InterPro" id="IPR002347">
    <property type="entry name" value="SDR_fam"/>
</dbReference>
<sequence>MRGSGGNTLCPRELLRSAGYYARGLLIPTFLYRFTKQRGIMAQLNEIRGRLALITGASGGIGAACARQLAERGVHLALTYSSNVIAITALVEELKSKYAGLRFSVHQVDVASAEQIQAMFEQIDREHGQRPDILVSNAGHGKRIPQVWDIPLEEFDYTINVNLRASFILVKGVVEHMKAQRWGRIVFMSSIAGYGGGINGCHYAASKGGMTGMMKNLSTRLAEHNISVNDVAPAMIGDTGMIPNAQAIPEVAAGIPLGRLGVPEEVANVVTMLVTTGYMTGQSLLLAGGLK</sequence>
<dbReference type="InterPro" id="IPR036291">
    <property type="entry name" value="NAD(P)-bd_dom_sf"/>
</dbReference>
<proteinExistence type="inferred from homology"/>
<dbReference type="CDD" id="cd05233">
    <property type="entry name" value="SDR_c"/>
    <property type="match status" value="1"/>
</dbReference>
<protein>
    <submittedName>
        <fullName evidence="5">3-ketoacyl-acyl carrier protein reductase</fullName>
    </submittedName>
</protein>
<evidence type="ECO:0000256" key="1">
    <source>
        <dbReference type="ARBA" id="ARBA00006484"/>
    </source>
</evidence>
<dbReference type="PANTHER" id="PTHR42760:SF127">
    <property type="entry name" value="3-KETOACYL-ACYL CARRIER PROTEIN REDUCTASE-RELATED"/>
    <property type="match status" value="1"/>
</dbReference>
<dbReference type="OrthoDB" id="417891at2759"/>
<dbReference type="AlphaFoldDB" id="A0A5M3YSF9"/>
<comment type="similarity">
    <text evidence="1 4">Belongs to the short-chain dehydrogenases/reductases (SDR) family.</text>
</comment>
<dbReference type="SUPFAM" id="SSF51735">
    <property type="entry name" value="NAD(P)-binding Rossmann-fold domains"/>
    <property type="match status" value="1"/>
</dbReference>
<evidence type="ECO:0000256" key="2">
    <source>
        <dbReference type="ARBA" id="ARBA00022857"/>
    </source>
</evidence>
<dbReference type="PROSITE" id="PS00061">
    <property type="entry name" value="ADH_SHORT"/>
    <property type="match status" value="1"/>
</dbReference>
<dbReference type="GO" id="GO:0048038">
    <property type="term" value="F:quinone binding"/>
    <property type="evidence" value="ECO:0007669"/>
    <property type="project" value="TreeGrafter"/>
</dbReference>